<dbReference type="GO" id="GO:0003713">
    <property type="term" value="F:transcription coactivator activity"/>
    <property type="evidence" value="ECO:0007669"/>
    <property type="project" value="UniProtKB-UniRule"/>
</dbReference>
<keyword evidence="1" id="KW-0156">Chromatin regulator</keyword>
<dbReference type="GO" id="GO:0006325">
    <property type="term" value="P:chromatin organization"/>
    <property type="evidence" value="ECO:0007669"/>
    <property type="project" value="UniProtKB-KW"/>
</dbReference>
<name>A0A0N5AHT4_9BILA</name>
<keyword evidence="1" id="KW-0653">Protein transport</keyword>
<organism evidence="2 3">
    <name type="scientific">Syphacia muris</name>
    <dbReference type="NCBI Taxonomy" id="451379"/>
    <lineage>
        <taxon>Eukaryota</taxon>
        <taxon>Metazoa</taxon>
        <taxon>Ecdysozoa</taxon>
        <taxon>Nematoda</taxon>
        <taxon>Chromadorea</taxon>
        <taxon>Rhabditida</taxon>
        <taxon>Spirurina</taxon>
        <taxon>Oxyuridomorpha</taxon>
        <taxon>Oxyuroidea</taxon>
        <taxon>Oxyuridae</taxon>
        <taxon>Syphacia</taxon>
    </lineage>
</organism>
<protein>
    <recommendedName>
        <fullName evidence="1">Transcription and mRNA export factor ENY2</fullName>
    </recommendedName>
    <alternativeName>
        <fullName evidence="1">Enhancer of yellow 2 transcription factor homolog</fullName>
    </alternativeName>
</protein>
<comment type="similarity">
    <text evidence="1">Belongs to the ENY2 family.</text>
</comment>
<keyword evidence="1" id="KW-0813">Transport</keyword>
<keyword evidence="1" id="KW-0010">Activator</keyword>
<dbReference type="GO" id="GO:0015031">
    <property type="term" value="P:protein transport"/>
    <property type="evidence" value="ECO:0007669"/>
    <property type="project" value="UniProtKB-KW"/>
</dbReference>
<keyword evidence="1" id="KW-0804">Transcription</keyword>
<dbReference type="GO" id="GO:0006368">
    <property type="term" value="P:transcription elongation by RNA polymerase II"/>
    <property type="evidence" value="ECO:0007669"/>
    <property type="project" value="UniProtKB-UniRule"/>
</dbReference>
<dbReference type="GO" id="GO:0006406">
    <property type="term" value="P:mRNA export from nucleus"/>
    <property type="evidence" value="ECO:0007669"/>
    <property type="project" value="UniProtKB-UniRule"/>
</dbReference>
<keyword evidence="1" id="KW-0539">Nucleus</keyword>
<evidence type="ECO:0000313" key="3">
    <source>
        <dbReference type="WBParaSite" id="SMUV_0000394801-mRNA-1"/>
    </source>
</evidence>
<dbReference type="GO" id="GO:0000124">
    <property type="term" value="C:SAGA complex"/>
    <property type="evidence" value="ECO:0007669"/>
    <property type="project" value="UniProtKB-UniRule"/>
</dbReference>
<proteinExistence type="inferred from homology"/>
<dbReference type="Gene3D" id="1.10.246.140">
    <property type="match status" value="1"/>
</dbReference>
<dbReference type="PANTHER" id="PTHR12514">
    <property type="entry name" value="ENHANCER OF YELLOW 2 TRANSCRIPTION FACTOR"/>
    <property type="match status" value="1"/>
</dbReference>
<reference evidence="3" key="1">
    <citation type="submission" date="2017-02" db="UniProtKB">
        <authorList>
            <consortium name="WormBaseParasite"/>
        </authorList>
    </citation>
    <scope>IDENTIFICATION</scope>
</reference>
<dbReference type="HAMAP" id="MF_03046">
    <property type="entry name" value="ENY2_Sus1"/>
    <property type="match status" value="1"/>
</dbReference>
<dbReference type="STRING" id="451379.A0A0N5AHT4"/>
<comment type="subcellular location">
    <subcellularLocation>
        <location evidence="1">Nucleus</location>
        <location evidence="1">Nucleoplasm</location>
    </subcellularLocation>
</comment>
<dbReference type="Pfam" id="PF10163">
    <property type="entry name" value="EnY2"/>
    <property type="match status" value="1"/>
</dbReference>
<keyword evidence="1" id="KW-0509">mRNA transport</keyword>
<sequence>MSEEKRSVAKADLERRFRESGECDRMKELLLQRLREHGWLEEVENMCKKVVQDKGVENVTVENMLEEIKGPARRAVPDEVKRELMQCIRSFLQVESGIADL</sequence>
<dbReference type="WBParaSite" id="SMUV_0000394801-mRNA-1">
    <property type="protein sequence ID" value="SMUV_0000394801-mRNA-1"/>
    <property type="gene ID" value="SMUV_0000394801"/>
</dbReference>
<dbReference type="Proteomes" id="UP000046393">
    <property type="component" value="Unplaced"/>
</dbReference>
<comment type="function">
    <text evidence="1">Involved in mRNA export coupled transcription activation by association with both the TREX-2 and the SAGA complexes. The transcription regulatory histone acetylation (HAT) complex SAGA is a multiprotein complex that activates transcription by remodeling chromatin and mediating histone acetylation and deubiquitination. Within the SAGA complex, participates to a subcomplex that specifically deubiquitinates histones. The SAGA complex is recruited to specific gene promoters by activators, where it is required for transcription. The TREX-2 complex functions in docking export-competent ribonucleoprotein particles (mRNPs) to the nuclear entrance of the nuclear pore complex (nuclear basket). TREX-2 participates in mRNA export and accurate chromatin positioning in the nucleus by tethering genes to the nuclear periphery.</text>
</comment>
<comment type="subunit">
    <text evidence="1">Component of the nuclear pore complex (NPC)-associated TREX-2 complex (transcription and export complex 2). Component of the SAGA transcription coactivator-HAT complex. Within the SAGA complex, participates to a subcomplex of SAGA called the DUB module (deubiquitination module).</text>
</comment>
<accession>A0A0N5AHT4</accession>
<dbReference type="GO" id="GO:0070390">
    <property type="term" value="C:transcription export complex 2"/>
    <property type="evidence" value="ECO:0007669"/>
    <property type="project" value="UniProtKB-UniRule"/>
</dbReference>
<keyword evidence="1" id="KW-0811">Translocation</keyword>
<keyword evidence="1" id="KW-0805">Transcription regulation</keyword>
<dbReference type="InterPro" id="IPR038212">
    <property type="entry name" value="TF_EnY2_sf"/>
</dbReference>
<dbReference type="AlphaFoldDB" id="A0A0N5AHT4"/>
<dbReference type="GO" id="GO:0005643">
    <property type="term" value="C:nuclear pore"/>
    <property type="evidence" value="ECO:0007669"/>
    <property type="project" value="UniProtKB-UniRule"/>
</dbReference>
<dbReference type="GO" id="GO:0005654">
    <property type="term" value="C:nucleoplasm"/>
    <property type="evidence" value="ECO:0007669"/>
    <property type="project" value="UniProtKB-SubCell"/>
</dbReference>
<keyword evidence="2" id="KW-1185">Reference proteome</keyword>
<evidence type="ECO:0000256" key="1">
    <source>
        <dbReference type="HAMAP-Rule" id="MF_03046"/>
    </source>
</evidence>
<evidence type="ECO:0000313" key="2">
    <source>
        <dbReference type="Proteomes" id="UP000046393"/>
    </source>
</evidence>
<dbReference type="GO" id="GO:0071819">
    <property type="term" value="C:DUBm complex"/>
    <property type="evidence" value="ECO:0007669"/>
    <property type="project" value="UniProtKB-UniRule"/>
</dbReference>
<dbReference type="InterPro" id="IPR018783">
    <property type="entry name" value="TF_ENY2"/>
</dbReference>